<feature type="transmembrane region" description="Helical" evidence="1">
    <location>
        <begin position="286"/>
        <end position="311"/>
    </location>
</feature>
<reference evidence="3" key="1">
    <citation type="journal article" date="2024" name="BMC Genomics">
        <title>Functional annotation of a divergent genome using sequence and structure-based similarity.</title>
        <authorList>
            <person name="Svedberg D."/>
            <person name="Winiger R.R."/>
            <person name="Berg A."/>
            <person name="Sharma H."/>
            <person name="Tellgren-Roth C."/>
            <person name="Debrunner-Vossbrinck B.A."/>
            <person name="Vossbrinck C.R."/>
            <person name="Barandun J."/>
        </authorList>
    </citation>
    <scope>NUCLEOTIDE SEQUENCE</scope>
    <source>
        <strain evidence="3">Illinois isolate</strain>
    </source>
</reference>
<dbReference type="Proteomes" id="UP001334084">
    <property type="component" value="Chromosome 6"/>
</dbReference>
<gene>
    <name evidence="3" type="ORF">VNE69_06221</name>
</gene>
<keyword evidence="2" id="KW-0732">Signal</keyword>
<organism evidence="3 4">
    <name type="scientific">Vairimorpha necatrix</name>
    <dbReference type="NCBI Taxonomy" id="6039"/>
    <lineage>
        <taxon>Eukaryota</taxon>
        <taxon>Fungi</taxon>
        <taxon>Fungi incertae sedis</taxon>
        <taxon>Microsporidia</taxon>
        <taxon>Nosematidae</taxon>
        <taxon>Vairimorpha</taxon>
    </lineage>
</organism>
<sequence>MKCILYSLHILAAFTTVNKTISNTTDPLKNIFKFDNLRQHCNVLGNYARETKFPLDDVLKLAKLIWDIVIDHPIFKKIIKKDNLTTIFEEKGEILKYDYLNIFSGYFYQNDFWNSDKLTDSEVRFIDKIAWESRSILRTLRFCHGDEIFNAKSTNNTIQRIVHENICFKSKGIDKFPYIFYKRCKHLYSHFEQCLEIDDKVEFLSDIKKNQVGIMGSECINDHYDFKNINMSYHHTYYDLLNFSNTSIFIDLNNATDVSVSNDTNISSHIDTRSFESIVYDYFSSFAINCVLIGINILAFITIIFLVLYMYKRYCKKKTKLPRIYMNVHLTNEEFV</sequence>
<dbReference type="GeneID" id="90541718"/>
<evidence type="ECO:0000256" key="2">
    <source>
        <dbReference type="SAM" id="SignalP"/>
    </source>
</evidence>
<keyword evidence="1" id="KW-0812">Transmembrane</keyword>
<keyword evidence="1" id="KW-1133">Transmembrane helix</keyword>
<dbReference type="KEGG" id="vnx:VNE69_06221"/>
<proteinExistence type="predicted"/>
<feature type="signal peptide" evidence="2">
    <location>
        <begin position="1"/>
        <end position="19"/>
    </location>
</feature>
<protein>
    <submittedName>
        <fullName evidence="3">SP-containing membrane protein</fullName>
    </submittedName>
</protein>
<keyword evidence="1" id="KW-0472">Membrane</keyword>
<accession>A0AAX4JDG0</accession>
<dbReference type="RefSeq" id="XP_065330053.1">
    <property type="nucleotide sequence ID" value="XM_065473981.1"/>
</dbReference>
<name>A0AAX4JDG0_9MICR</name>
<evidence type="ECO:0000313" key="3">
    <source>
        <dbReference type="EMBL" id="WUR03908.1"/>
    </source>
</evidence>
<dbReference type="EMBL" id="CP142731">
    <property type="protein sequence ID" value="WUR03908.1"/>
    <property type="molecule type" value="Genomic_DNA"/>
</dbReference>
<feature type="chain" id="PRO_5043399565" evidence="2">
    <location>
        <begin position="20"/>
        <end position="336"/>
    </location>
</feature>
<evidence type="ECO:0000256" key="1">
    <source>
        <dbReference type="SAM" id="Phobius"/>
    </source>
</evidence>
<dbReference type="AlphaFoldDB" id="A0AAX4JDG0"/>
<evidence type="ECO:0000313" key="4">
    <source>
        <dbReference type="Proteomes" id="UP001334084"/>
    </source>
</evidence>
<keyword evidence="4" id="KW-1185">Reference proteome</keyword>